<protein>
    <submittedName>
        <fullName evidence="8">Enoyl-CoA hydratase</fullName>
        <ecNumber evidence="8">4.2.1.17</ecNumber>
    </submittedName>
</protein>
<keyword evidence="3" id="KW-0276">Fatty acid metabolism</keyword>
<gene>
    <name evidence="8" type="primary">fadB_4</name>
    <name evidence="8" type="ORF">NCTC13229_06787</name>
</gene>
<evidence type="ECO:0000313" key="9">
    <source>
        <dbReference type="Proteomes" id="UP000251211"/>
    </source>
</evidence>
<evidence type="ECO:0000313" key="8">
    <source>
        <dbReference type="EMBL" id="SPZ43252.1"/>
    </source>
</evidence>
<dbReference type="Pfam" id="PF00378">
    <property type="entry name" value="ECH_1"/>
    <property type="match status" value="1"/>
</dbReference>
<dbReference type="RefSeq" id="WP_245973285.1">
    <property type="nucleotide sequence ID" value="NZ_QTTP01000001.1"/>
</dbReference>
<comment type="caution">
    <text evidence="8">The sequence shown here is derived from an EMBL/GenBank/DDBJ whole genome shotgun (WGS) entry which is preliminary data.</text>
</comment>
<dbReference type="SUPFAM" id="SSF52096">
    <property type="entry name" value="ClpP/crotonase"/>
    <property type="match status" value="1"/>
</dbReference>
<evidence type="ECO:0000256" key="5">
    <source>
        <dbReference type="ARBA" id="ARBA00023717"/>
    </source>
</evidence>
<dbReference type="PANTHER" id="PTHR11941">
    <property type="entry name" value="ENOYL-COA HYDRATASE-RELATED"/>
    <property type="match status" value="1"/>
</dbReference>
<evidence type="ECO:0000256" key="2">
    <source>
        <dbReference type="ARBA" id="ARBA00005254"/>
    </source>
</evidence>
<evidence type="ECO:0000256" key="7">
    <source>
        <dbReference type="SAM" id="MobiDB-lite"/>
    </source>
</evidence>
<dbReference type="GO" id="GO:0004300">
    <property type="term" value="F:enoyl-CoA hydratase activity"/>
    <property type="evidence" value="ECO:0007669"/>
    <property type="project" value="UniProtKB-EC"/>
</dbReference>
<dbReference type="PANTHER" id="PTHR11941:SF54">
    <property type="entry name" value="ENOYL-COA HYDRATASE, MITOCHONDRIAL"/>
    <property type="match status" value="1"/>
</dbReference>
<name>A0AB38FQ84_RHOWR</name>
<evidence type="ECO:0000256" key="1">
    <source>
        <dbReference type="ARBA" id="ARBA00002994"/>
    </source>
</evidence>
<evidence type="ECO:0000256" key="6">
    <source>
        <dbReference type="RuleBase" id="RU003707"/>
    </source>
</evidence>
<dbReference type="Proteomes" id="UP000251211">
    <property type="component" value="Unassembled WGS sequence"/>
</dbReference>
<dbReference type="AlphaFoldDB" id="A0AB38FQ84"/>
<reference evidence="8 9" key="1">
    <citation type="submission" date="2018-06" db="EMBL/GenBank/DDBJ databases">
        <authorList>
            <consortium name="Pathogen Informatics"/>
            <person name="Doyle S."/>
        </authorList>
    </citation>
    <scope>NUCLEOTIDE SEQUENCE [LARGE SCALE GENOMIC DNA]</scope>
    <source>
        <strain evidence="8 9">NCTC13229</strain>
    </source>
</reference>
<evidence type="ECO:0000256" key="3">
    <source>
        <dbReference type="ARBA" id="ARBA00022832"/>
    </source>
</evidence>
<organism evidence="8 9">
    <name type="scientific">Rhodococcus wratislaviensis</name>
    <name type="common">Tsukamurella wratislaviensis</name>
    <dbReference type="NCBI Taxonomy" id="44752"/>
    <lineage>
        <taxon>Bacteria</taxon>
        <taxon>Bacillati</taxon>
        <taxon>Actinomycetota</taxon>
        <taxon>Actinomycetes</taxon>
        <taxon>Mycobacteriales</taxon>
        <taxon>Nocardiaceae</taxon>
        <taxon>Rhodococcus</taxon>
    </lineage>
</organism>
<comment type="similarity">
    <text evidence="2 6">Belongs to the enoyl-CoA hydratase/isomerase family.</text>
</comment>
<dbReference type="PROSITE" id="PS00166">
    <property type="entry name" value="ENOYL_COA_HYDRATASE"/>
    <property type="match status" value="1"/>
</dbReference>
<dbReference type="EC" id="4.2.1.17" evidence="8"/>
<dbReference type="Gene3D" id="3.90.226.10">
    <property type="entry name" value="2-enoyl-CoA Hydratase, Chain A, domain 1"/>
    <property type="match status" value="1"/>
</dbReference>
<comment type="function">
    <text evidence="1">Could possibly oxidize fatty acids using specific components.</text>
</comment>
<keyword evidence="8" id="KW-0456">Lyase</keyword>
<dbReference type="InterPro" id="IPR001753">
    <property type="entry name" value="Enoyl-CoA_hydra/iso"/>
</dbReference>
<sequence length="113" mass="11823">MNDHSGGIRLEINGPVANLIHFRQTGPEVVRGAWTRAGQRASASLAALPQTTVAVLSGSAYGGGLELALHCDFRIAASHVEIGLPETTLGTTAGYSVGETSSLLNNPSWRGRR</sequence>
<feature type="region of interest" description="Disordered" evidence="7">
    <location>
        <begin position="89"/>
        <end position="113"/>
    </location>
</feature>
<comment type="catalytic activity">
    <reaction evidence="4">
        <text>a (3S)-3-hydroxyacyl-CoA = a (2E)-enoyl-CoA + H2O</text>
        <dbReference type="Rhea" id="RHEA:16105"/>
        <dbReference type="ChEBI" id="CHEBI:15377"/>
        <dbReference type="ChEBI" id="CHEBI:57318"/>
        <dbReference type="ChEBI" id="CHEBI:58856"/>
        <dbReference type="EC" id="4.2.1.17"/>
    </reaction>
</comment>
<proteinExistence type="inferred from homology"/>
<comment type="catalytic activity">
    <reaction evidence="5">
        <text>a 4-saturated-(3S)-3-hydroxyacyl-CoA = a (3E)-enoyl-CoA + H2O</text>
        <dbReference type="Rhea" id="RHEA:20724"/>
        <dbReference type="ChEBI" id="CHEBI:15377"/>
        <dbReference type="ChEBI" id="CHEBI:58521"/>
        <dbReference type="ChEBI" id="CHEBI:137480"/>
        <dbReference type="EC" id="4.2.1.17"/>
    </reaction>
</comment>
<dbReference type="CDD" id="cd06558">
    <property type="entry name" value="crotonase-like"/>
    <property type="match status" value="1"/>
</dbReference>
<accession>A0AB38FQ84</accession>
<keyword evidence="3" id="KW-0443">Lipid metabolism</keyword>
<dbReference type="EMBL" id="UAUI01000028">
    <property type="protein sequence ID" value="SPZ43252.1"/>
    <property type="molecule type" value="Genomic_DNA"/>
</dbReference>
<dbReference type="GO" id="GO:0006635">
    <property type="term" value="P:fatty acid beta-oxidation"/>
    <property type="evidence" value="ECO:0007669"/>
    <property type="project" value="TreeGrafter"/>
</dbReference>
<dbReference type="InterPro" id="IPR018376">
    <property type="entry name" value="Enoyl-CoA_hyd/isom_CS"/>
</dbReference>
<evidence type="ECO:0000256" key="4">
    <source>
        <dbReference type="ARBA" id="ARBA00023709"/>
    </source>
</evidence>
<dbReference type="InterPro" id="IPR029045">
    <property type="entry name" value="ClpP/crotonase-like_dom_sf"/>
</dbReference>